<dbReference type="STRING" id="857566.A0A1E3PJW4"/>
<evidence type="ECO:0000313" key="3">
    <source>
        <dbReference type="Proteomes" id="UP000095009"/>
    </source>
</evidence>
<sequence>MPEIQYKVVDVFSKKPLHGNPVAVFNLFNTPPDQIPNDATLGKIASWLNLSETTFILPASDNCVADYKLRIFTPTSELPFAGHPTLGSAYAAIEYGIVDLTSQPDKTHIVQECGVGLIDISLEMNKLGSVASLKLTMPIPEITDLTEQEAQTLADALKVSRDKVVSTPAVVNVGISWTIVQLDSVDTLLSLNPDMAAIVAIDREVTAYANYKSGEKAGVDVEVRTFVPTDNVNEDPVCGSGNGSVGIYKRIRGDNFDPHATDKASYVSNQGQCLGRQGVIQLGFNQTKDRVTVGGKCVTTVNGTLSV</sequence>
<gene>
    <name evidence="2" type="ORF">NADFUDRAFT_46350</name>
</gene>
<dbReference type="PANTHER" id="PTHR13774:SF32">
    <property type="entry name" value="ANTISENSE-ENHANCING SEQUENCE 1"/>
    <property type="match status" value="1"/>
</dbReference>
<dbReference type="Gene3D" id="3.10.310.10">
    <property type="entry name" value="Diaminopimelate Epimerase, Chain A, domain 1"/>
    <property type="match status" value="2"/>
</dbReference>
<name>A0A1E3PJW4_9ASCO</name>
<accession>A0A1E3PJW4</accession>
<dbReference type="EMBL" id="KV454409">
    <property type="protein sequence ID" value="ODQ65705.1"/>
    <property type="molecule type" value="Genomic_DNA"/>
</dbReference>
<dbReference type="PIRSF" id="PIRSF016184">
    <property type="entry name" value="PhzC_PhzF"/>
    <property type="match status" value="1"/>
</dbReference>
<reference evidence="2 3" key="1">
    <citation type="journal article" date="2016" name="Proc. Natl. Acad. Sci. U.S.A.">
        <title>Comparative genomics of biotechnologically important yeasts.</title>
        <authorList>
            <person name="Riley R."/>
            <person name="Haridas S."/>
            <person name="Wolfe K.H."/>
            <person name="Lopes M.R."/>
            <person name="Hittinger C.T."/>
            <person name="Goeker M."/>
            <person name="Salamov A.A."/>
            <person name="Wisecaver J.H."/>
            <person name="Long T.M."/>
            <person name="Calvey C.H."/>
            <person name="Aerts A.L."/>
            <person name="Barry K.W."/>
            <person name="Choi C."/>
            <person name="Clum A."/>
            <person name="Coughlan A.Y."/>
            <person name="Deshpande S."/>
            <person name="Douglass A.P."/>
            <person name="Hanson S.J."/>
            <person name="Klenk H.-P."/>
            <person name="LaButti K.M."/>
            <person name="Lapidus A."/>
            <person name="Lindquist E.A."/>
            <person name="Lipzen A.M."/>
            <person name="Meier-Kolthoff J.P."/>
            <person name="Ohm R.A."/>
            <person name="Otillar R.P."/>
            <person name="Pangilinan J.L."/>
            <person name="Peng Y."/>
            <person name="Rokas A."/>
            <person name="Rosa C.A."/>
            <person name="Scheuner C."/>
            <person name="Sibirny A.A."/>
            <person name="Slot J.C."/>
            <person name="Stielow J.B."/>
            <person name="Sun H."/>
            <person name="Kurtzman C.P."/>
            <person name="Blackwell M."/>
            <person name="Grigoriev I.V."/>
            <person name="Jeffries T.W."/>
        </authorList>
    </citation>
    <scope>NUCLEOTIDE SEQUENCE [LARGE SCALE GENOMIC DNA]</scope>
    <source>
        <strain evidence="2 3">DSM 6958</strain>
    </source>
</reference>
<dbReference type="SUPFAM" id="SSF54506">
    <property type="entry name" value="Diaminopimelate epimerase-like"/>
    <property type="match status" value="1"/>
</dbReference>
<evidence type="ECO:0000256" key="1">
    <source>
        <dbReference type="PIRSR" id="PIRSR016184-1"/>
    </source>
</evidence>
<dbReference type="GO" id="GO:0005737">
    <property type="term" value="C:cytoplasm"/>
    <property type="evidence" value="ECO:0007669"/>
    <property type="project" value="TreeGrafter"/>
</dbReference>
<organism evidence="2 3">
    <name type="scientific">Nadsonia fulvescens var. elongata DSM 6958</name>
    <dbReference type="NCBI Taxonomy" id="857566"/>
    <lineage>
        <taxon>Eukaryota</taxon>
        <taxon>Fungi</taxon>
        <taxon>Dikarya</taxon>
        <taxon>Ascomycota</taxon>
        <taxon>Saccharomycotina</taxon>
        <taxon>Dipodascomycetes</taxon>
        <taxon>Dipodascales</taxon>
        <taxon>Dipodascales incertae sedis</taxon>
        <taxon>Nadsonia</taxon>
    </lineage>
</organism>
<dbReference type="GO" id="GO:0016853">
    <property type="term" value="F:isomerase activity"/>
    <property type="evidence" value="ECO:0007669"/>
    <property type="project" value="TreeGrafter"/>
</dbReference>
<keyword evidence="3" id="KW-1185">Reference proteome</keyword>
<evidence type="ECO:0000313" key="2">
    <source>
        <dbReference type="EMBL" id="ODQ65705.1"/>
    </source>
</evidence>
<dbReference type="Pfam" id="PF02567">
    <property type="entry name" value="PhzC-PhzF"/>
    <property type="match status" value="1"/>
</dbReference>
<protein>
    <submittedName>
        <fullName evidence="2">Phenazine biosynthesis protein PhzF family</fullName>
    </submittedName>
</protein>
<dbReference type="AlphaFoldDB" id="A0A1E3PJW4"/>
<dbReference type="NCBIfam" id="TIGR00654">
    <property type="entry name" value="PhzF_family"/>
    <property type="match status" value="1"/>
</dbReference>
<dbReference type="OrthoDB" id="75169at2759"/>
<proteinExistence type="predicted"/>
<dbReference type="PANTHER" id="PTHR13774">
    <property type="entry name" value="PHENAZINE BIOSYNTHESIS PROTEIN"/>
    <property type="match status" value="1"/>
</dbReference>
<dbReference type="Proteomes" id="UP000095009">
    <property type="component" value="Unassembled WGS sequence"/>
</dbReference>
<dbReference type="InterPro" id="IPR003719">
    <property type="entry name" value="Phenazine_PhzF-like"/>
</dbReference>
<feature type="active site" evidence="1">
    <location>
        <position position="52"/>
    </location>
</feature>